<proteinExistence type="predicted"/>
<accession>A0A150XYH0</accession>
<dbReference type="Pfam" id="PF02687">
    <property type="entry name" value="FtsX"/>
    <property type="match status" value="2"/>
</dbReference>
<dbReference type="InterPro" id="IPR025857">
    <property type="entry name" value="MacB_PCD"/>
</dbReference>
<evidence type="ECO:0000256" key="5">
    <source>
        <dbReference type="ARBA" id="ARBA00023136"/>
    </source>
</evidence>
<keyword evidence="4 6" id="KW-1133">Transmembrane helix</keyword>
<feature type="transmembrane region" description="Helical" evidence="6">
    <location>
        <begin position="20"/>
        <end position="41"/>
    </location>
</feature>
<evidence type="ECO:0000256" key="1">
    <source>
        <dbReference type="ARBA" id="ARBA00004651"/>
    </source>
</evidence>
<dbReference type="EMBL" id="LRDB01000001">
    <property type="protein sequence ID" value="KYG83751.1"/>
    <property type="molecule type" value="Genomic_DNA"/>
</dbReference>
<evidence type="ECO:0000313" key="9">
    <source>
        <dbReference type="EMBL" id="KYG83751.1"/>
    </source>
</evidence>
<evidence type="ECO:0000256" key="2">
    <source>
        <dbReference type="ARBA" id="ARBA00022475"/>
    </source>
</evidence>
<dbReference type="InterPro" id="IPR050250">
    <property type="entry name" value="Macrolide_Exporter_MacB"/>
</dbReference>
<dbReference type="InterPro" id="IPR003838">
    <property type="entry name" value="ABC3_permease_C"/>
</dbReference>
<dbReference type="OrthoDB" id="5933722at2"/>
<evidence type="ECO:0000256" key="4">
    <source>
        <dbReference type="ARBA" id="ARBA00022989"/>
    </source>
</evidence>
<evidence type="ECO:0000256" key="3">
    <source>
        <dbReference type="ARBA" id="ARBA00022692"/>
    </source>
</evidence>
<keyword evidence="2" id="KW-1003">Cell membrane</keyword>
<dbReference type="AlphaFoldDB" id="A0A150XYH0"/>
<feature type="domain" description="MacB-like periplasmic core" evidence="8">
    <location>
        <begin position="427"/>
        <end position="591"/>
    </location>
</feature>
<feature type="transmembrane region" description="Helical" evidence="6">
    <location>
        <begin position="746"/>
        <end position="768"/>
    </location>
</feature>
<dbReference type="RefSeq" id="WP_068411128.1">
    <property type="nucleotide sequence ID" value="NZ_LRDB01000001.1"/>
</dbReference>
<sequence>MVKNIFITALRVFWKERGYAILNISGLTVGIATSLMLFLYIQDEKSVDHFHKDIDRIYQVMEHQRYSGGYVLTTTANPGPLKEAFKAEMPEVEYITQLVWQEERLFIVNDQSYKSQGRVASEDFFQVFDFPFIEGSQENSLTAPDVAYISESLAERMFKTTAVLDKMVSINGWGEYKIGGVFKDPPVNSTLDFEFVLPIEPWLVHNEWLEDWGNNGIRDYVKLHEGVDAQAFNIKIKDFIKTKNEGSVVDLFVQNLGEQYLHGRYKDGIQAGGRITYVRLFGYVAVFILVIACINFMNLATARSSKRAKEVGVKKAVGSTRGQLIAQFMGESVIMALASTLLAGLVIMLLLPSLNDFTDKAMAFSLLDVNNLLLIIGIALVVGVLAGSYPSVFLSSFSPIKVLRGSFRSSGWTNGIRKGLVVFQFLISIFLIISSMAVHKQISYVKNINLGYNKENVIYIPMEGELQNESKIELFKAKMLENPNILNVSTASNTPINIGSSTSGGFSWEGKDPESEVLFTVLQVSTGFIETLGMEMKEGRSFDPNLVSDTLNVVINEQTAKNMNIESPLNQPITFWDRQGKVVGIVKDFHFASLHNKIDPLVISLRPESSSVMFMKTTTENTKATLDYVEEVFKEVNGQYPFEYQFLDEQYENLYRRESDIGTLANIFTLIAVFISLLGLFGLASFAAEQRIKEIGIRKVLGAGISNLIMLLAKNFLLLVLLGFGIAVPLSYFFLSDFLSAFEYQATIGVGVYVFAGCASVLIALLTVSYHSFRAAAANPVKSLKYE</sequence>
<evidence type="ECO:0000256" key="6">
    <source>
        <dbReference type="SAM" id="Phobius"/>
    </source>
</evidence>
<comment type="subcellular location">
    <subcellularLocation>
        <location evidence="1">Cell membrane</location>
        <topology evidence="1">Multi-pass membrane protein</topology>
    </subcellularLocation>
</comment>
<name>A0A150XYH0_9BACT</name>
<protein>
    <recommendedName>
        <fullName evidence="11">ABC transporter permease</fullName>
    </recommendedName>
</protein>
<evidence type="ECO:0000259" key="7">
    <source>
        <dbReference type="Pfam" id="PF02687"/>
    </source>
</evidence>
<dbReference type="PANTHER" id="PTHR30572:SF18">
    <property type="entry name" value="ABC-TYPE MACROLIDE FAMILY EXPORT SYSTEM PERMEASE COMPONENT 2"/>
    <property type="match status" value="1"/>
</dbReference>
<feature type="transmembrane region" description="Helical" evidence="6">
    <location>
        <begin position="419"/>
        <end position="438"/>
    </location>
</feature>
<evidence type="ECO:0008006" key="11">
    <source>
        <dbReference type="Google" id="ProtNLM"/>
    </source>
</evidence>
<keyword evidence="3 6" id="KW-0812">Transmembrane</keyword>
<feature type="domain" description="MacB-like periplasmic core" evidence="8">
    <location>
        <begin position="21"/>
        <end position="237"/>
    </location>
</feature>
<dbReference type="GO" id="GO:0022857">
    <property type="term" value="F:transmembrane transporter activity"/>
    <property type="evidence" value="ECO:0007669"/>
    <property type="project" value="TreeGrafter"/>
</dbReference>
<evidence type="ECO:0000313" key="10">
    <source>
        <dbReference type="Proteomes" id="UP000075615"/>
    </source>
</evidence>
<dbReference type="GO" id="GO:0005886">
    <property type="term" value="C:plasma membrane"/>
    <property type="evidence" value="ECO:0007669"/>
    <property type="project" value="UniProtKB-SubCell"/>
</dbReference>
<organism evidence="9 10">
    <name type="scientific">Roseivirga echinicomitans</name>
    <dbReference type="NCBI Taxonomy" id="296218"/>
    <lineage>
        <taxon>Bacteria</taxon>
        <taxon>Pseudomonadati</taxon>
        <taxon>Bacteroidota</taxon>
        <taxon>Cytophagia</taxon>
        <taxon>Cytophagales</taxon>
        <taxon>Roseivirgaceae</taxon>
        <taxon>Roseivirga</taxon>
    </lineage>
</organism>
<keyword evidence="5 6" id="KW-0472">Membrane</keyword>
<dbReference type="PANTHER" id="PTHR30572">
    <property type="entry name" value="MEMBRANE COMPONENT OF TRANSPORTER-RELATED"/>
    <property type="match status" value="1"/>
</dbReference>
<dbReference type="Proteomes" id="UP000075615">
    <property type="component" value="Unassembled WGS sequence"/>
</dbReference>
<dbReference type="Pfam" id="PF12704">
    <property type="entry name" value="MacB_PCD"/>
    <property type="match status" value="2"/>
</dbReference>
<feature type="domain" description="ABC3 transporter permease C-terminal" evidence="7">
    <location>
        <begin position="666"/>
        <end position="780"/>
    </location>
</feature>
<feature type="transmembrane region" description="Helical" evidence="6">
    <location>
        <begin position="708"/>
        <end position="734"/>
    </location>
</feature>
<feature type="domain" description="ABC3 transporter permease C-terminal" evidence="7">
    <location>
        <begin position="284"/>
        <end position="399"/>
    </location>
</feature>
<feature type="transmembrane region" description="Helical" evidence="6">
    <location>
        <begin position="333"/>
        <end position="352"/>
    </location>
</feature>
<feature type="transmembrane region" description="Helical" evidence="6">
    <location>
        <begin position="280"/>
        <end position="300"/>
    </location>
</feature>
<comment type="caution">
    <text evidence="9">The sequence shown here is derived from an EMBL/GenBank/DDBJ whole genome shotgun (WGS) entry which is preliminary data.</text>
</comment>
<gene>
    <name evidence="9" type="ORF">AWN68_02805</name>
</gene>
<dbReference type="STRING" id="296218.AWN68_02805"/>
<feature type="transmembrane region" description="Helical" evidence="6">
    <location>
        <begin position="664"/>
        <end position="687"/>
    </location>
</feature>
<keyword evidence="10" id="KW-1185">Reference proteome</keyword>
<feature type="transmembrane region" description="Helical" evidence="6">
    <location>
        <begin position="372"/>
        <end position="398"/>
    </location>
</feature>
<reference evidence="9 10" key="1">
    <citation type="submission" date="2016-01" db="EMBL/GenBank/DDBJ databases">
        <title>Genome sequencing of Roseivirga echinicomitans KMM 6058.</title>
        <authorList>
            <person name="Selvaratnam C."/>
            <person name="Thevarajoo S."/>
            <person name="Goh K.M."/>
            <person name="Ee R."/>
            <person name="Chan K.-G."/>
            <person name="Chong C.S."/>
        </authorList>
    </citation>
    <scope>NUCLEOTIDE SEQUENCE [LARGE SCALE GENOMIC DNA]</scope>
    <source>
        <strain evidence="9 10">KMM 6058</strain>
    </source>
</reference>
<evidence type="ECO:0000259" key="8">
    <source>
        <dbReference type="Pfam" id="PF12704"/>
    </source>
</evidence>